<reference evidence="4" key="1">
    <citation type="submission" date="2019-06" db="EMBL/GenBank/DDBJ databases">
        <title>Complete genome sequence of Methylogaea oryzae strain JCM16910.</title>
        <authorList>
            <person name="Asakawa S."/>
        </authorList>
    </citation>
    <scope>NUCLEOTIDE SEQUENCE</scope>
    <source>
        <strain evidence="4">E10</strain>
    </source>
</reference>
<evidence type="ECO:0000259" key="1">
    <source>
        <dbReference type="Pfam" id="PF00111"/>
    </source>
</evidence>
<gene>
    <name evidence="4" type="ORF">MoryE10_32540</name>
</gene>
<dbReference type="InterPro" id="IPR001433">
    <property type="entry name" value="OxRdtase_FAD/NAD-bd"/>
</dbReference>
<dbReference type="InterPro" id="IPR008333">
    <property type="entry name" value="Cbr1-like_FAD-bd_dom"/>
</dbReference>
<feature type="domain" description="Flavoprotein pyridine nucleotide cytochrome reductase-like FAD-binding" evidence="3">
    <location>
        <begin position="95"/>
        <end position="186"/>
    </location>
</feature>
<proteinExistence type="predicted"/>
<keyword evidence="5" id="KW-1185">Reference proteome</keyword>
<dbReference type="PANTHER" id="PTHR47354:SF5">
    <property type="entry name" value="PROTEIN RFBI"/>
    <property type="match status" value="1"/>
</dbReference>
<sequence length="329" mass="35894">MPQITYEGRSYVTEGDETVLDCLLRHGESVSYGCRAGACQSCLMQAVDGAPPSDSQKGLKDTQKFDRQFLACLCHPTTDLEVAIPGAAAKTYTSPVIDVERLNAEIARVRLGLPAGFKYRAGQFINIVAPGGVSRSYSLASVPDEDDYLELHVRRIPSGLVSGWIYDELKTNTELTISEAMGQCFYVPARNDQPLLLIGTGSGLAPLYGIARDALRQGHTGAIHLYHGSSNQDGIYYFEEMSALAEKHPHFNYTPTLSRPHELPKVASGRAHEIALQSLGALRGWRIYLCGHPEMVHGTKKQAFLAGAAMQDIYADPFTFVQHPPKAVG</sequence>
<dbReference type="InterPro" id="IPR001041">
    <property type="entry name" value="2Fe-2S_ferredoxin-type"/>
</dbReference>
<dbReference type="GO" id="GO:0051536">
    <property type="term" value="F:iron-sulfur cluster binding"/>
    <property type="evidence" value="ECO:0007669"/>
    <property type="project" value="InterPro"/>
</dbReference>
<evidence type="ECO:0000313" key="5">
    <source>
        <dbReference type="Proteomes" id="UP000824988"/>
    </source>
</evidence>
<dbReference type="InterPro" id="IPR050415">
    <property type="entry name" value="MRET"/>
</dbReference>
<dbReference type="RefSeq" id="WP_221047676.1">
    <property type="nucleotide sequence ID" value="NZ_AP019782.1"/>
</dbReference>
<accession>A0A8D4VRC9</accession>
<feature type="domain" description="Oxidoreductase FAD/NAD(P)-binding" evidence="2">
    <location>
        <begin position="197"/>
        <end position="300"/>
    </location>
</feature>
<dbReference type="CDD" id="cd06194">
    <property type="entry name" value="FNR_N-term_Iron_sulfur_binding"/>
    <property type="match status" value="1"/>
</dbReference>
<name>A0A8D4VRC9_9GAMM</name>
<evidence type="ECO:0000259" key="3">
    <source>
        <dbReference type="Pfam" id="PF00970"/>
    </source>
</evidence>
<protein>
    <submittedName>
        <fullName evidence="4">Ferredoxin</fullName>
    </submittedName>
</protein>
<dbReference type="KEGG" id="moz:MoryE10_32540"/>
<dbReference type="CDD" id="cd00207">
    <property type="entry name" value="fer2"/>
    <property type="match status" value="1"/>
</dbReference>
<feature type="domain" description="2Fe-2S ferredoxin-type" evidence="1">
    <location>
        <begin position="10"/>
        <end position="77"/>
    </location>
</feature>
<dbReference type="EMBL" id="AP019782">
    <property type="protein sequence ID" value="BBL72648.1"/>
    <property type="molecule type" value="Genomic_DNA"/>
</dbReference>
<dbReference type="PANTHER" id="PTHR47354">
    <property type="entry name" value="NADH OXIDOREDUCTASE HCR"/>
    <property type="match status" value="1"/>
</dbReference>
<dbReference type="Pfam" id="PF00111">
    <property type="entry name" value="Fer2"/>
    <property type="match status" value="1"/>
</dbReference>
<dbReference type="Pfam" id="PF00175">
    <property type="entry name" value="NAD_binding_1"/>
    <property type="match status" value="1"/>
</dbReference>
<evidence type="ECO:0000313" key="4">
    <source>
        <dbReference type="EMBL" id="BBL72648.1"/>
    </source>
</evidence>
<dbReference type="GO" id="GO:0016491">
    <property type="term" value="F:oxidoreductase activity"/>
    <property type="evidence" value="ECO:0007669"/>
    <property type="project" value="InterPro"/>
</dbReference>
<dbReference type="Proteomes" id="UP000824988">
    <property type="component" value="Chromosome"/>
</dbReference>
<dbReference type="Pfam" id="PF00970">
    <property type="entry name" value="FAD_binding_6"/>
    <property type="match status" value="1"/>
</dbReference>
<dbReference type="AlphaFoldDB" id="A0A8D4VRC9"/>
<organism evidence="4 5">
    <name type="scientific">Methylogaea oryzae</name>
    <dbReference type="NCBI Taxonomy" id="1295382"/>
    <lineage>
        <taxon>Bacteria</taxon>
        <taxon>Pseudomonadati</taxon>
        <taxon>Pseudomonadota</taxon>
        <taxon>Gammaproteobacteria</taxon>
        <taxon>Methylococcales</taxon>
        <taxon>Methylococcaceae</taxon>
        <taxon>Methylogaea</taxon>
    </lineage>
</organism>
<evidence type="ECO:0000259" key="2">
    <source>
        <dbReference type="Pfam" id="PF00175"/>
    </source>
</evidence>